<dbReference type="AlphaFoldDB" id="A0A177NFT0"/>
<name>A0A177NFT0_9GAMM</name>
<dbReference type="OrthoDB" id="6192860at2"/>
<evidence type="ECO:0000313" key="3">
    <source>
        <dbReference type="Proteomes" id="UP000078476"/>
    </source>
</evidence>
<dbReference type="Proteomes" id="UP000078476">
    <property type="component" value="Unassembled WGS sequence"/>
</dbReference>
<dbReference type="GO" id="GO:0004803">
    <property type="term" value="F:transposase activity"/>
    <property type="evidence" value="ECO:0007669"/>
    <property type="project" value="InterPro"/>
</dbReference>
<comment type="caution">
    <text evidence="2">The sequence shown here is derived from an EMBL/GenBank/DDBJ whole genome shotgun (WGS) entry which is preliminary data.</text>
</comment>
<dbReference type="EMBL" id="LUUI01000100">
    <property type="protein sequence ID" value="OAI15910.1"/>
    <property type="molecule type" value="Genomic_DNA"/>
</dbReference>
<accession>A0A177NFT0</accession>
<dbReference type="GO" id="GO:0006313">
    <property type="term" value="P:DNA transposition"/>
    <property type="evidence" value="ECO:0007669"/>
    <property type="project" value="InterPro"/>
</dbReference>
<protein>
    <submittedName>
        <fullName evidence="2">Transposase</fullName>
    </submittedName>
</protein>
<dbReference type="STRING" id="980561.A1359_09170"/>
<sequence length="433" mass="49649">MDLSIINQIRSAFENLPDYRKPGNNLKYAVEDAALSAFAVFFTQSPSFLDYQQRMQKLHNRNNAQSIFGVHQIPSTSQIGNLLDPIAPETLFPVLAEMGDRLYTQGYLEPFISIGDTLLVALDGTDSFSSEKISCPCCTQQTLKNGPTLYRHTLVTPVIVAPGQSRVLPLPPEFVRVQDGVDKQDCELAAAKRWLTTWGAHYAPRGITVLGDDLYCHQPFCEAVRAQHMDFLLVCKPDSHALLYEWVTDFERTGEVQTIEKSRWNGKQRMTERYRYLNQVPLRNSDDALMVNWCEVTILNAKQQVVYRNAWASSHTLDEHNVVEIVAAGRARWKIENENNNVLKNHGYHFEHNFAHGKQHLSNFLATLNLLAFLAHTSLEWLDEAYHAVQTAAPSRRTFFENLRTLLQFIPFDHWQHLMQFMLYGENLLPRKT</sequence>
<gene>
    <name evidence="2" type="ORF">A1359_09170</name>
</gene>
<dbReference type="InterPro" id="IPR002559">
    <property type="entry name" value="Transposase_11"/>
</dbReference>
<dbReference type="GO" id="GO:0003677">
    <property type="term" value="F:DNA binding"/>
    <property type="evidence" value="ECO:0007669"/>
    <property type="project" value="InterPro"/>
</dbReference>
<organism evidence="2 3">
    <name type="scientific">Methylomonas lenta</name>
    <dbReference type="NCBI Taxonomy" id="980561"/>
    <lineage>
        <taxon>Bacteria</taxon>
        <taxon>Pseudomonadati</taxon>
        <taxon>Pseudomonadota</taxon>
        <taxon>Gammaproteobacteria</taxon>
        <taxon>Methylococcales</taxon>
        <taxon>Methylococcaceae</taxon>
        <taxon>Methylomonas</taxon>
    </lineage>
</organism>
<proteinExistence type="predicted"/>
<evidence type="ECO:0000313" key="2">
    <source>
        <dbReference type="EMBL" id="OAI15910.1"/>
    </source>
</evidence>
<feature type="domain" description="Transposase IS4-like" evidence="1">
    <location>
        <begin position="194"/>
        <end position="372"/>
    </location>
</feature>
<evidence type="ECO:0000259" key="1">
    <source>
        <dbReference type="Pfam" id="PF01609"/>
    </source>
</evidence>
<dbReference type="Pfam" id="PF01609">
    <property type="entry name" value="DDE_Tnp_1"/>
    <property type="match status" value="1"/>
</dbReference>
<keyword evidence="3" id="KW-1185">Reference proteome</keyword>
<reference evidence="2 3" key="1">
    <citation type="submission" date="2016-03" db="EMBL/GenBank/DDBJ databases">
        <authorList>
            <person name="Ploux O."/>
        </authorList>
    </citation>
    <scope>NUCLEOTIDE SEQUENCE [LARGE SCALE GENOMIC DNA]</scope>
    <source>
        <strain evidence="2 3">R-45370</strain>
    </source>
</reference>